<dbReference type="PANTHER" id="PTHR10146:SF14">
    <property type="entry name" value="PYRIDOXAL PHOSPHATE HOMEOSTASIS PROTEIN"/>
    <property type="match status" value="1"/>
</dbReference>
<dbReference type="FunFam" id="3.20.20.10:FF:000018">
    <property type="entry name" value="Pyridoxal phosphate homeostasis protein"/>
    <property type="match status" value="1"/>
</dbReference>
<proteinExistence type="inferred from homology"/>
<dbReference type="HOGENOM" id="CLU_059988_1_0_9"/>
<dbReference type="PROSITE" id="PS01211">
    <property type="entry name" value="UPF0001"/>
    <property type="match status" value="1"/>
</dbReference>
<evidence type="ECO:0000256" key="3">
    <source>
        <dbReference type="PIRSR" id="PIRSR004848-1"/>
    </source>
</evidence>
<accession>K0AZL1</accession>
<dbReference type="Pfam" id="PF01168">
    <property type="entry name" value="Ala_racemase_N"/>
    <property type="match status" value="1"/>
</dbReference>
<name>K0AZL1_GOTA9</name>
<comment type="similarity">
    <text evidence="2 4">Belongs to the pyridoxal phosphate-binding protein YggS/PROSC family.</text>
</comment>
<dbReference type="InterPro" id="IPR011078">
    <property type="entry name" value="PyrdxlP_homeostasis"/>
</dbReference>
<feature type="domain" description="Alanine racemase N-terminal" evidence="5">
    <location>
        <begin position="46"/>
        <end position="231"/>
    </location>
</feature>
<evidence type="ECO:0000256" key="2">
    <source>
        <dbReference type="HAMAP-Rule" id="MF_02087"/>
    </source>
</evidence>
<dbReference type="CDD" id="cd00635">
    <property type="entry name" value="PLPDE_III_YBL036c_like"/>
    <property type="match status" value="1"/>
</dbReference>
<evidence type="ECO:0000256" key="4">
    <source>
        <dbReference type="RuleBase" id="RU004514"/>
    </source>
</evidence>
<evidence type="ECO:0000256" key="1">
    <source>
        <dbReference type="ARBA" id="ARBA00022898"/>
    </source>
</evidence>
<dbReference type="GO" id="GO:0030170">
    <property type="term" value="F:pyridoxal phosphate binding"/>
    <property type="evidence" value="ECO:0007669"/>
    <property type="project" value="UniProtKB-UniRule"/>
</dbReference>
<dbReference type="STRING" id="1128398.Curi_c17020"/>
<sequence>MEAIKISIKENLLYINDKINEIAKNKGISSEDITLIGVTKTIDVDRINESISLGIANIGENKVQEIQEKYDKIKGDVKWHMIGHLQTNKVKYIIDKVELIHSLDRKSLADEIQKRASQNNIVAKVLVQVNVAEEESKFGLKLEEAISFIESIQNYKNIKIKGLMTMAPYEEDTEKVRFVFRELKKLFETIKEKINENVDMKYLSMGMTNDYDIALEEGANMIRVGTGVFGERIYK</sequence>
<keyword evidence="1 2" id="KW-0663">Pyridoxal phosphate</keyword>
<dbReference type="EMBL" id="CP003326">
    <property type="protein sequence ID" value="AFS78709.1"/>
    <property type="molecule type" value="Genomic_DNA"/>
</dbReference>
<evidence type="ECO:0000259" key="5">
    <source>
        <dbReference type="Pfam" id="PF01168"/>
    </source>
</evidence>
<dbReference type="AlphaFoldDB" id="K0AZL1"/>
<feature type="modified residue" description="N6-(pyridoxal phosphate)lysine" evidence="2 3">
    <location>
        <position position="40"/>
    </location>
</feature>
<dbReference type="NCBIfam" id="TIGR00044">
    <property type="entry name" value="YggS family pyridoxal phosphate-dependent enzyme"/>
    <property type="match status" value="1"/>
</dbReference>
<comment type="cofactor">
    <cofactor evidence="3">
        <name>pyridoxal 5'-phosphate</name>
        <dbReference type="ChEBI" id="CHEBI:597326"/>
    </cofactor>
</comment>
<comment type="function">
    <text evidence="2">Pyridoxal 5'-phosphate (PLP)-binding protein, which is involved in PLP homeostasis.</text>
</comment>
<dbReference type="InterPro" id="IPR029066">
    <property type="entry name" value="PLP-binding_barrel"/>
</dbReference>
<evidence type="ECO:0000313" key="6">
    <source>
        <dbReference type="EMBL" id="AFS78709.1"/>
    </source>
</evidence>
<dbReference type="eggNOG" id="COG0325">
    <property type="taxonomic scope" value="Bacteria"/>
</dbReference>
<dbReference type="OrthoDB" id="9804072at2"/>
<dbReference type="RefSeq" id="WP_014967845.1">
    <property type="nucleotide sequence ID" value="NC_018664.1"/>
</dbReference>
<organism evidence="6 7">
    <name type="scientific">Gottschalkia acidurici (strain ATCC 7906 / DSM 604 / BCRC 14475 / CIP 104303 / KCTC 5404 / NCIMB 10678 / 9a)</name>
    <name type="common">Clostridium acidurici</name>
    <dbReference type="NCBI Taxonomy" id="1128398"/>
    <lineage>
        <taxon>Bacteria</taxon>
        <taxon>Bacillati</taxon>
        <taxon>Bacillota</taxon>
        <taxon>Tissierellia</taxon>
        <taxon>Tissierellales</taxon>
        <taxon>Gottschalkiaceae</taxon>
        <taxon>Gottschalkia</taxon>
    </lineage>
</organism>
<keyword evidence="7" id="KW-1185">Reference proteome</keyword>
<dbReference type="Proteomes" id="UP000006094">
    <property type="component" value="Chromosome"/>
</dbReference>
<dbReference type="KEGG" id="cad:Curi_c17020"/>
<dbReference type="Gene3D" id="3.20.20.10">
    <property type="entry name" value="Alanine racemase"/>
    <property type="match status" value="1"/>
</dbReference>
<dbReference type="PATRIC" id="fig|1128398.3.peg.1747"/>
<reference evidence="6 7" key="1">
    <citation type="journal article" date="2012" name="PLoS ONE">
        <title>The purine-utilizing bacterium Clostridium acidurici 9a: a genome-guided metabolic reconsideration.</title>
        <authorList>
            <person name="Hartwich K."/>
            <person name="Poehlein A."/>
            <person name="Daniel R."/>
        </authorList>
    </citation>
    <scope>NUCLEOTIDE SEQUENCE [LARGE SCALE GENOMIC DNA]</scope>
    <source>
        <strain evidence="7">ATCC 7906 / DSM 604 / BCRC 14475 / CIP 104303 / KCTC 5404 / NCIMB 10678 / 9a</strain>
    </source>
</reference>
<gene>
    <name evidence="6" type="ordered locus">Curi_c17020</name>
</gene>
<dbReference type="InterPro" id="IPR001608">
    <property type="entry name" value="Ala_racemase_N"/>
</dbReference>
<dbReference type="HAMAP" id="MF_02087">
    <property type="entry name" value="PLP_homeostasis"/>
    <property type="match status" value="1"/>
</dbReference>
<evidence type="ECO:0000313" key="7">
    <source>
        <dbReference type="Proteomes" id="UP000006094"/>
    </source>
</evidence>
<dbReference type="PANTHER" id="PTHR10146">
    <property type="entry name" value="PROLINE SYNTHETASE CO-TRANSCRIBED BACTERIAL HOMOLOG PROTEIN"/>
    <property type="match status" value="1"/>
</dbReference>
<protein>
    <recommendedName>
        <fullName evidence="2">Pyridoxal phosphate homeostasis protein</fullName>
        <shortName evidence="2">PLP homeostasis protein</shortName>
    </recommendedName>
</protein>
<dbReference type="SUPFAM" id="SSF51419">
    <property type="entry name" value="PLP-binding barrel"/>
    <property type="match status" value="1"/>
</dbReference>
<dbReference type="PIRSF" id="PIRSF004848">
    <property type="entry name" value="YBL036c_PLPDEIII"/>
    <property type="match status" value="1"/>
</dbReference>